<evidence type="ECO:0000256" key="1">
    <source>
        <dbReference type="SAM" id="MobiDB-lite"/>
    </source>
</evidence>
<protein>
    <recommendedName>
        <fullName evidence="5">LytR/CpsA/Psr regulator C-terminal domain-containing protein</fullName>
    </recommendedName>
</protein>
<evidence type="ECO:0000256" key="2">
    <source>
        <dbReference type="SAM" id="Phobius"/>
    </source>
</evidence>
<gene>
    <name evidence="3" type="ORF">ACFP57_13395</name>
</gene>
<dbReference type="Proteomes" id="UP001596266">
    <property type="component" value="Unassembled WGS sequence"/>
</dbReference>
<evidence type="ECO:0000313" key="3">
    <source>
        <dbReference type="EMBL" id="MFC6397970.1"/>
    </source>
</evidence>
<keyword evidence="2" id="KW-0812">Transmembrane</keyword>
<organism evidence="3 4">
    <name type="scientific">Luteococcus sanguinis</name>
    <dbReference type="NCBI Taxonomy" id="174038"/>
    <lineage>
        <taxon>Bacteria</taxon>
        <taxon>Bacillati</taxon>
        <taxon>Actinomycetota</taxon>
        <taxon>Actinomycetes</taxon>
        <taxon>Propionibacteriales</taxon>
        <taxon>Propionibacteriaceae</taxon>
        <taxon>Luteococcus</taxon>
    </lineage>
</organism>
<proteinExistence type="predicted"/>
<feature type="transmembrane region" description="Helical" evidence="2">
    <location>
        <begin position="38"/>
        <end position="60"/>
    </location>
</feature>
<reference evidence="4" key="1">
    <citation type="journal article" date="2019" name="Int. J. Syst. Evol. Microbiol.">
        <title>The Global Catalogue of Microorganisms (GCM) 10K type strain sequencing project: providing services to taxonomists for standard genome sequencing and annotation.</title>
        <authorList>
            <consortium name="The Broad Institute Genomics Platform"/>
            <consortium name="The Broad Institute Genome Sequencing Center for Infectious Disease"/>
            <person name="Wu L."/>
            <person name="Ma J."/>
        </authorList>
    </citation>
    <scope>NUCLEOTIDE SEQUENCE [LARGE SCALE GENOMIC DNA]</scope>
    <source>
        <strain evidence="4">CGMCC 1.15277</strain>
    </source>
</reference>
<sequence length="201" mass="21061">MPAHSSRRKDGHLQGDRTTGPDELEAGPVIHTGGLPGWVVPLVGALLVLLALGGGGYAAYRYNANKPTEVITIGPSRTPWGLMPPLSMGEYSRDANSADTPSMNPNTKKSTITATYSKGGQATVVLLMSRPETDAKKFMTDMGMNAIIAEGSGFCGTSSDNNHDGCAVIRDNTAIAVVDLVGLSRVELMDLANQFGDQLAA</sequence>
<dbReference type="RefSeq" id="WP_343886785.1">
    <property type="nucleotide sequence ID" value="NZ_BAAAKI010000024.1"/>
</dbReference>
<dbReference type="EMBL" id="JBHSUA010000025">
    <property type="protein sequence ID" value="MFC6397970.1"/>
    <property type="molecule type" value="Genomic_DNA"/>
</dbReference>
<feature type="compositionally biased region" description="Basic residues" evidence="1">
    <location>
        <begin position="1"/>
        <end position="10"/>
    </location>
</feature>
<keyword evidence="2" id="KW-0472">Membrane</keyword>
<keyword evidence="4" id="KW-1185">Reference proteome</keyword>
<comment type="caution">
    <text evidence="3">The sequence shown here is derived from an EMBL/GenBank/DDBJ whole genome shotgun (WGS) entry which is preliminary data.</text>
</comment>
<name>A0ABW1X3S7_9ACTN</name>
<keyword evidence="2" id="KW-1133">Transmembrane helix</keyword>
<accession>A0ABW1X3S7</accession>
<evidence type="ECO:0008006" key="5">
    <source>
        <dbReference type="Google" id="ProtNLM"/>
    </source>
</evidence>
<feature type="region of interest" description="Disordered" evidence="1">
    <location>
        <begin position="1"/>
        <end position="28"/>
    </location>
</feature>
<evidence type="ECO:0000313" key="4">
    <source>
        <dbReference type="Proteomes" id="UP001596266"/>
    </source>
</evidence>